<dbReference type="RefSeq" id="WP_338600022.1">
    <property type="nucleotide sequence ID" value="NZ_AP028679.1"/>
</dbReference>
<evidence type="ECO:0000256" key="12">
    <source>
        <dbReference type="PIRSR" id="PIRSR000350-4"/>
    </source>
</evidence>
<dbReference type="InterPro" id="IPR050151">
    <property type="entry name" value="Class-I_Pyr_Nuc-Dis_Oxidored"/>
</dbReference>
<dbReference type="FunFam" id="3.30.390.30:FF:000001">
    <property type="entry name" value="Dihydrolipoyl dehydrogenase"/>
    <property type="match status" value="1"/>
</dbReference>
<dbReference type="InterPro" id="IPR016156">
    <property type="entry name" value="FAD/NAD-linked_Rdtase_dimer_sf"/>
</dbReference>
<dbReference type="Pfam" id="PF02852">
    <property type="entry name" value="Pyr_redox_dim"/>
    <property type="match status" value="1"/>
</dbReference>
<comment type="catalytic activity">
    <reaction evidence="9 13">
        <text>N(6)-[(R)-dihydrolipoyl]-L-lysyl-[protein] + NAD(+) = N(6)-[(R)-lipoyl]-L-lysyl-[protein] + NADH + H(+)</text>
        <dbReference type="Rhea" id="RHEA:15045"/>
        <dbReference type="Rhea" id="RHEA-COMP:10474"/>
        <dbReference type="Rhea" id="RHEA-COMP:10475"/>
        <dbReference type="ChEBI" id="CHEBI:15378"/>
        <dbReference type="ChEBI" id="CHEBI:57540"/>
        <dbReference type="ChEBI" id="CHEBI:57945"/>
        <dbReference type="ChEBI" id="CHEBI:83099"/>
        <dbReference type="ChEBI" id="CHEBI:83100"/>
        <dbReference type="EC" id="1.8.1.4"/>
    </reaction>
</comment>
<evidence type="ECO:0000256" key="6">
    <source>
        <dbReference type="ARBA" id="ARBA00023027"/>
    </source>
</evidence>
<proteinExistence type="inferred from homology"/>
<dbReference type="EMBL" id="AP028679">
    <property type="protein sequence ID" value="BEQ15524.1"/>
    <property type="molecule type" value="Genomic_DNA"/>
</dbReference>
<keyword evidence="4 11" id="KW-0274">FAD</keyword>
<dbReference type="GO" id="GO:0006103">
    <property type="term" value="P:2-oxoglutarate metabolic process"/>
    <property type="evidence" value="ECO:0007669"/>
    <property type="project" value="TreeGrafter"/>
</dbReference>
<feature type="binding site" evidence="11">
    <location>
        <position position="202"/>
    </location>
    <ligand>
        <name>NAD(+)</name>
        <dbReference type="ChEBI" id="CHEBI:57540"/>
    </ligand>
</feature>
<evidence type="ECO:0000259" key="15">
    <source>
        <dbReference type="Pfam" id="PF07992"/>
    </source>
</evidence>
<keyword evidence="8 13" id="KW-0676">Redox-active center</keyword>
<keyword evidence="5 13" id="KW-0560">Oxidoreductase</keyword>
<evidence type="ECO:0000256" key="1">
    <source>
        <dbReference type="ARBA" id="ARBA00007532"/>
    </source>
</evidence>
<dbReference type="AlphaFoldDB" id="A0AAU9EK08"/>
<keyword evidence="6 11" id="KW-0520">NAD</keyword>
<dbReference type="InterPro" id="IPR004099">
    <property type="entry name" value="Pyr_nucl-diS_OxRdtase_dimer"/>
</dbReference>
<dbReference type="InterPro" id="IPR012999">
    <property type="entry name" value="Pyr_OxRdtase_I_AS"/>
</dbReference>
<dbReference type="NCBIfam" id="TIGR01350">
    <property type="entry name" value="lipoamide_DH"/>
    <property type="match status" value="1"/>
</dbReference>
<dbReference type="PROSITE" id="PS00076">
    <property type="entry name" value="PYRIDINE_REDOX_1"/>
    <property type="match status" value="1"/>
</dbReference>
<dbReference type="SUPFAM" id="SSF51905">
    <property type="entry name" value="FAD/NAD(P)-binding domain"/>
    <property type="match status" value="1"/>
</dbReference>
<feature type="domain" description="FAD/NAD(P)-binding" evidence="15">
    <location>
        <begin position="4"/>
        <end position="336"/>
    </location>
</feature>
<dbReference type="KEGG" id="dmp:FAK_25900"/>
<dbReference type="InterPro" id="IPR036188">
    <property type="entry name" value="FAD/NAD-bd_sf"/>
</dbReference>
<evidence type="ECO:0000256" key="2">
    <source>
        <dbReference type="ARBA" id="ARBA00012608"/>
    </source>
</evidence>
<feature type="active site" description="Proton acceptor" evidence="10">
    <location>
        <position position="453"/>
    </location>
</feature>
<dbReference type="SUPFAM" id="SSF55424">
    <property type="entry name" value="FAD/NAD-linked reductases, dimerisation (C-terminal) domain"/>
    <property type="match status" value="1"/>
</dbReference>
<keyword evidence="3 13" id="KW-0285">Flavoprotein</keyword>
<evidence type="ECO:0000256" key="7">
    <source>
        <dbReference type="ARBA" id="ARBA00023157"/>
    </source>
</evidence>
<dbReference type="PRINTS" id="PR00368">
    <property type="entry name" value="FADPNR"/>
</dbReference>
<dbReference type="GO" id="GO:0050660">
    <property type="term" value="F:flavin adenine dinucleotide binding"/>
    <property type="evidence" value="ECO:0007669"/>
    <property type="project" value="InterPro"/>
</dbReference>
<comment type="similarity">
    <text evidence="1 13">Belongs to the class-I pyridine nucleotide-disulfide oxidoreductase family.</text>
</comment>
<name>A0AAU9EK08_9BACT</name>
<keyword evidence="7" id="KW-1015">Disulfide bond</keyword>
<evidence type="ECO:0000313" key="17">
    <source>
        <dbReference type="Proteomes" id="UP001366166"/>
    </source>
</evidence>
<gene>
    <name evidence="16" type="ORF">FAK_25900</name>
</gene>
<feature type="binding site" evidence="11">
    <location>
        <position position="280"/>
    </location>
    <ligand>
        <name>NAD(+)</name>
        <dbReference type="ChEBI" id="CHEBI:57540"/>
    </ligand>
</feature>
<dbReference type="PRINTS" id="PR00411">
    <property type="entry name" value="PNDRDTASEI"/>
</dbReference>
<comment type="cofactor">
    <cofactor evidence="11 13">
        <name>FAD</name>
        <dbReference type="ChEBI" id="CHEBI:57692"/>
    </cofactor>
    <text evidence="11 13">Binds 1 FAD per subunit.</text>
</comment>
<evidence type="ECO:0000256" key="11">
    <source>
        <dbReference type="PIRSR" id="PIRSR000350-3"/>
    </source>
</evidence>
<evidence type="ECO:0000313" key="16">
    <source>
        <dbReference type="EMBL" id="BEQ15524.1"/>
    </source>
</evidence>
<comment type="miscellaneous">
    <text evidence="13">The active site is a redox-active disulfide bond.</text>
</comment>
<dbReference type="Pfam" id="PF07992">
    <property type="entry name" value="Pyr_redox_2"/>
    <property type="match status" value="1"/>
</dbReference>
<protein>
    <recommendedName>
        <fullName evidence="2 13">Dihydrolipoyl dehydrogenase</fullName>
        <ecNumber evidence="2 13">1.8.1.4</ecNumber>
    </recommendedName>
</protein>
<dbReference type="PANTHER" id="PTHR22912:SF151">
    <property type="entry name" value="DIHYDROLIPOYL DEHYDROGENASE, MITOCHONDRIAL"/>
    <property type="match status" value="1"/>
</dbReference>
<dbReference type="GO" id="GO:0005737">
    <property type="term" value="C:cytoplasm"/>
    <property type="evidence" value="ECO:0007669"/>
    <property type="project" value="UniProtKB-ARBA"/>
</dbReference>
<dbReference type="EC" id="1.8.1.4" evidence="2 13"/>
<dbReference type="InterPro" id="IPR001100">
    <property type="entry name" value="Pyr_nuc-diS_OxRdtase"/>
</dbReference>
<accession>A0AAU9EK08</accession>
<dbReference type="PIRSF" id="PIRSF000350">
    <property type="entry name" value="Mercury_reductase_MerA"/>
    <property type="match status" value="1"/>
</dbReference>
<dbReference type="Proteomes" id="UP001366166">
    <property type="component" value="Chromosome"/>
</dbReference>
<feature type="binding site" evidence="11">
    <location>
        <position position="319"/>
    </location>
    <ligand>
        <name>FAD</name>
        <dbReference type="ChEBI" id="CHEBI:57692"/>
    </ligand>
</feature>
<evidence type="ECO:0000259" key="14">
    <source>
        <dbReference type="Pfam" id="PF02852"/>
    </source>
</evidence>
<evidence type="ECO:0000256" key="5">
    <source>
        <dbReference type="ARBA" id="ARBA00023002"/>
    </source>
</evidence>
<dbReference type="InterPro" id="IPR023753">
    <property type="entry name" value="FAD/NAD-binding_dom"/>
</dbReference>
<organism evidence="16 17">
    <name type="scientific">Desulfoferula mesophila</name>
    <dbReference type="NCBI Taxonomy" id="3058419"/>
    <lineage>
        <taxon>Bacteria</taxon>
        <taxon>Pseudomonadati</taxon>
        <taxon>Thermodesulfobacteriota</taxon>
        <taxon>Desulfarculia</taxon>
        <taxon>Desulfarculales</taxon>
        <taxon>Desulfarculaceae</taxon>
        <taxon>Desulfoferula</taxon>
    </lineage>
</organism>
<evidence type="ECO:0000256" key="9">
    <source>
        <dbReference type="ARBA" id="ARBA00049187"/>
    </source>
</evidence>
<keyword evidence="17" id="KW-1185">Reference proteome</keyword>
<evidence type="ECO:0000256" key="3">
    <source>
        <dbReference type="ARBA" id="ARBA00022630"/>
    </source>
</evidence>
<dbReference type="Gene3D" id="3.50.50.60">
    <property type="entry name" value="FAD/NAD(P)-binding domain"/>
    <property type="match status" value="2"/>
</dbReference>
<evidence type="ECO:0000256" key="8">
    <source>
        <dbReference type="ARBA" id="ARBA00023284"/>
    </source>
</evidence>
<dbReference type="GO" id="GO:0004148">
    <property type="term" value="F:dihydrolipoyl dehydrogenase (NADH) activity"/>
    <property type="evidence" value="ECO:0007669"/>
    <property type="project" value="UniProtKB-EC"/>
</dbReference>
<dbReference type="PANTHER" id="PTHR22912">
    <property type="entry name" value="DISULFIDE OXIDOREDUCTASE"/>
    <property type="match status" value="1"/>
</dbReference>
<sequence>MATQVVVVGAGPGGYVAALKAASLGAKVTVVERARVGGTCLHWGCIPTKALRASAMALDTARRLSEFGLAPGGDPVVDLAAVMTRKQKVVDTQTQGIERLFQAWGVELVQGSARLDGAGRLEVTPPEGGPLALDYERLILAPGSEAVDLPGLERDGRVVINSDDALSLSQIPESLLIVGGGVVGCELAFIFQSFGCRVTLVEALDRLLPIPSLDPECSKLLLREMKKRGITVHTGRVCAALERGEQGATATLEPTPGSEAKGKAAQPLTLSAAQVLVSVGRRPAGEGLGLAEAGLTLERGALKVDRHLAAGAGIYAVGDVLGPKRPLLAHMASAEAKAAAANALGGAELVDYAVVPAVAFTAPEVAWVGLSLDQAAELGLEAETSSFMPRGLGMAQALGELAGVVKLVHEKGSGRLLGAHLVGAHVGEMVHECALALRLGASVSDIAHTIHAHPTMSEALPEAAEAALGQCLHLPPLK</sequence>
<evidence type="ECO:0000256" key="10">
    <source>
        <dbReference type="PIRSR" id="PIRSR000350-2"/>
    </source>
</evidence>
<dbReference type="InterPro" id="IPR006258">
    <property type="entry name" value="Lipoamide_DH"/>
</dbReference>
<feature type="binding site" evidence="11">
    <location>
        <position position="49"/>
    </location>
    <ligand>
        <name>FAD</name>
        <dbReference type="ChEBI" id="CHEBI:57692"/>
    </ligand>
</feature>
<reference evidence="17" key="1">
    <citation type="journal article" date="2023" name="Arch. Microbiol.">
        <title>Desulfoferula mesophilus gen. nov. sp. nov., a mesophilic sulfate-reducing bacterium isolated from a brackish lake sediment.</title>
        <authorList>
            <person name="Watanabe T."/>
            <person name="Yabe T."/>
            <person name="Tsuji J.M."/>
            <person name="Fukui M."/>
        </authorList>
    </citation>
    <scope>NUCLEOTIDE SEQUENCE [LARGE SCALE GENOMIC DNA]</scope>
    <source>
        <strain evidence="17">12FAK</strain>
    </source>
</reference>
<dbReference type="Gene3D" id="3.30.390.30">
    <property type="match status" value="1"/>
</dbReference>
<feature type="binding site" evidence="11">
    <location>
        <begin position="179"/>
        <end position="186"/>
    </location>
    <ligand>
        <name>NAD(+)</name>
        <dbReference type="ChEBI" id="CHEBI:57540"/>
    </ligand>
</feature>
<feature type="disulfide bond" description="Redox-active" evidence="12">
    <location>
        <begin position="40"/>
        <end position="45"/>
    </location>
</feature>
<evidence type="ECO:0000256" key="4">
    <source>
        <dbReference type="ARBA" id="ARBA00022827"/>
    </source>
</evidence>
<keyword evidence="11" id="KW-0547">Nucleotide-binding</keyword>
<feature type="domain" description="Pyridine nucleotide-disulphide oxidoreductase dimerisation" evidence="14">
    <location>
        <begin position="355"/>
        <end position="464"/>
    </location>
</feature>
<evidence type="ECO:0000256" key="13">
    <source>
        <dbReference type="RuleBase" id="RU003692"/>
    </source>
</evidence>